<proteinExistence type="inferred from homology"/>
<evidence type="ECO:0000256" key="5">
    <source>
        <dbReference type="ARBA" id="ARBA00022801"/>
    </source>
</evidence>
<dbReference type="AlphaFoldDB" id="A0A9P4IKZ9"/>
<keyword evidence="3 7" id="KW-0732">Signal</keyword>
<dbReference type="EMBL" id="ML978123">
    <property type="protein sequence ID" value="KAF2101314.1"/>
    <property type="molecule type" value="Genomic_DNA"/>
</dbReference>
<evidence type="ECO:0000259" key="8">
    <source>
        <dbReference type="Pfam" id="PF03009"/>
    </source>
</evidence>
<evidence type="ECO:0000256" key="7">
    <source>
        <dbReference type="SAM" id="SignalP"/>
    </source>
</evidence>
<keyword evidence="4" id="KW-0319">Glycerol metabolism</keyword>
<dbReference type="PANTHER" id="PTHR43620:SF7">
    <property type="entry name" value="GLYCEROPHOSPHODIESTER PHOSPHODIESTERASE GDPD5-RELATED"/>
    <property type="match status" value="1"/>
</dbReference>
<name>A0A9P4IKZ9_9PEZI</name>
<feature type="signal peptide" evidence="7">
    <location>
        <begin position="1"/>
        <end position="20"/>
    </location>
</feature>
<protein>
    <recommendedName>
        <fullName evidence="2">glycerophosphodiester phosphodiesterase</fullName>
        <ecNumber evidence="2">3.1.4.46</ecNumber>
    </recommendedName>
</protein>
<evidence type="ECO:0000256" key="3">
    <source>
        <dbReference type="ARBA" id="ARBA00022729"/>
    </source>
</evidence>
<evidence type="ECO:0000256" key="4">
    <source>
        <dbReference type="ARBA" id="ARBA00022798"/>
    </source>
</evidence>
<dbReference type="SUPFAM" id="SSF51695">
    <property type="entry name" value="PLC-like phosphodiesterases"/>
    <property type="match status" value="1"/>
</dbReference>
<comment type="catalytic activity">
    <reaction evidence="6">
        <text>a sn-glycero-3-phosphodiester + H2O = an alcohol + sn-glycerol 3-phosphate + H(+)</text>
        <dbReference type="Rhea" id="RHEA:12969"/>
        <dbReference type="ChEBI" id="CHEBI:15377"/>
        <dbReference type="ChEBI" id="CHEBI:15378"/>
        <dbReference type="ChEBI" id="CHEBI:30879"/>
        <dbReference type="ChEBI" id="CHEBI:57597"/>
        <dbReference type="ChEBI" id="CHEBI:83408"/>
        <dbReference type="EC" id="3.1.4.46"/>
    </reaction>
</comment>
<dbReference type="EC" id="3.1.4.46" evidence="2"/>
<gene>
    <name evidence="9" type="ORF">NA57DRAFT_72755</name>
</gene>
<dbReference type="GO" id="GO:0008889">
    <property type="term" value="F:glycerophosphodiester phosphodiesterase activity"/>
    <property type="evidence" value="ECO:0007669"/>
    <property type="project" value="UniProtKB-EC"/>
</dbReference>
<organism evidence="9 10">
    <name type="scientific">Rhizodiscina lignyota</name>
    <dbReference type="NCBI Taxonomy" id="1504668"/>
    <lineage>
        <taxon>Eukaryota</taxon>
        <taxon>Fungi</taxon>
        <taxon>Dikarya</taxon>
        <taxon>Ascomycota</taxon>
        <taxon>Pezizomycotina</taxon>
        <taxon>Dothideomycetes</taxon>
        <taxon>Pleosporomycetidae</taxon>
        <taxon>Aulographales</taxon>
        <taxon>Rhizodiscinaceae</taxon>
        <taxon>Rhizodiscina</taxon>
    </lineage>
</organism>
<evidence type="ECO:0000256" key="6">
    <source>
        <dbReference type="ARBA" id="ARBA00047512"/>
    </source>
</evidence>
<comment type="similarity">
    <text evidence="1">Belongs to the glycerophosphoryl diester phosphodiesterase family.</text>
</comment>
<accession>A0A9P4IKZ9</accession>
<sequence length="457" mass="49960">MRSTFSVLASVALLAEVVSAAPKYSGPPKYSGHTGYEPQVPELDYYISLGPRPFYIVENMTDSPLKTKLKSCENGPFKITDFSIGHRGGATLQIPEESVENAMAGARFGAGILECDTSLTADKGLVCRHSLCDLHTTTNILLNPTLAAKCAVPFTPANATSPANAVCCTTDITVAEYLTLCAKMDGFNASATNVEDYQHGIPTWRTELYDTCAKVQTLESYIDLIDSLPGYRNFTPELKSGADDPVTAQYAKYPPGYTQEDYARQFVNTFIKKGIDPQRVWMQSFNPPDVFLWLKEFPAFGRQAVYLDESGDTPENYTTAVARLPSIKAKGVNIIAPPFNYLLMQAGPDNQSIVPAPYATAAKAAGLDIIAWTFERSGPLAQVKASDDYYYSSIADAVHTDGQFYEVLDILVHQIGIKAIFSDWSATVTYYANCFGLEGPKSADYQKPPGKGYGWGW</sequence>
<feature type="chain" id="PRO_5040228539" description="glycerophosphodiester phosphodiesterase" evidence="7">
    <location>
        <begin position="21"/>
        <end position="457"/>
    </location>
</feature>
<feature type="domain" description="GP-PDE" evidence="8">
    <location>
        <begin position="86"/>
        <end position="401"/>
    </location>
</feature>
<dbReference type="Pfam" id="PF03009">
    <property type="entry name" value="GDPD"/>
    <property type="match status" value="1"/>
</dbReference>
<dbReference type="Gene3D" id="3.20.20.190">
    <property type="entry name" value="Phosphatidylinositol (PI) phosphodiesterase"/>
    <property type="match status" value="1"/>
</dbReference>
<evidence type="ECO:0000313" key="9">
    <source>
        <dbReference type="EMBL" id="KAF2101314.1"/>
    </source>
</evidence>
<dbReference type="InterPro" id="IPR030395">
    <property type="entry name" value="GP_PDE_dom"/>
</dbReference>
<keyword evidence="5" id="KW-0378">Hydrolase</keyword>
<reference evidence="9" key="1">
    <citation type="journal article" date="2020" name="Stud. Mycol.">
        <title>101 Dothideomycetes genomes: a test case for predicting lifestyles and emergence of pathogens.</title>
        <authorList>
            <person name="Haridas S."/>
            <person name="Albert R."/>
            <person name="Binder M."/>
            <person name="Bloem J."/>
            <person name="Labutti K."/>
            <person name="Salamov A."/>
            <person name="Andreopoulos B."/>
            <person name="Baker S."/>
            <person name="Barry K."/>
            <person name="Bills G."/>
            <person name="Bluhm B."/>
            <person name="Cannon C."/>
            <person name="Castanera R."/>
            <person name="Culley D."/>
            <person name="Daum C."/>
            <person name="Ezra D."/>
            <person name="Gonzalez J."/>
            <person name="Henrissat B."/>
            <person name="Kuo A."/>
            <person name="Liang C."/>
            <person name="Lipzen A."/>
            <person name="Lutzoni F."/>
            <person name="Magnuson J."/>
            <person name="Mondo S."/>
            <person name="Nolan M."/>
            <person name="Ohm R."/>
            <person name="Pangilinan J."/>
            <person name="Park H.-J."/>
            <person name="Ramirez L."/>
            <person name="Alfaro M."/>
            <person name="Sun H."/>
            <person name="Tritt A."/>
            <person name="Yoshinaga Y."/>
            <person name="Zwiers L.-H."/>
            <person name="Turgeon B."/>
            <person name="Goodwin S."/>
            <person name="Spatafora J."/>
            <person name="Crous P."/>
            <person name="Grigoriev I."/>
        </authorList>
    </citation>
    <scope>NUCLEOTIDE SEQUENCE</scope>
    <source>
        <strain evidence="9">CBS 133067</strain>
    </source>
</reference>
<dbReference type="GO" id="GO:0006629">
    <property type="term" value="P:lipid metabolic process"/>
    <property type="evidence" value="ECO:0007669"/>
    <property type="project" value="InterPro"/>
</dbReference>
<evidence type="ECO:0000256" key="2">
    <source>
        <dbReference type="ARBA" id="ARBA00012247"/>
    </source>
</evidence>
<keyword evidence="10" id="KW-1185">Reference proteome</keyword>
<dbReference type="GO" id="GO:0006071">
    <property type="term" value="P:glycerol metabolic process"/>
    <property type="evidence" value="ECO:0007669"/>
    <property type="project" value="UniProtKB-KW"/>
</dbReference>
<evidence type="ECO:0000256" key="1">
    <source>
        <dbReference type="ARBA" id="ARBA00007277"/>
    </source>
</evidence>
<dbReference type="PANTHER" id="PTHR43620">
    <property type="entry name" value="GLYCEROPHOSPHORYL DIESTER PHOSPHODIESTERASE"/>
    <property type="match status" value="1"/>
</dbReference>
<comment type="caution">
    <text evidence="9">The sequence shown here is derived from an EMBL/GenBank/DDBJ whole genome shotgun (WGS) entry which is preliminary data.</text>
</comment>
<dbReference type="OrthoDB" id="1058301at2759"/>
<evidence type="ECO:0000313" key="10">
    <source>
        <dbReference type="Proteomes" id="UP000799772"/>
    </source>
</evidence>
<dbReference type="InterPro" id="IPR017946">
    <property type="entry name" value="PLC-like_Pdiesterase_TIM-brl"/>
</dbReference>
<dbReference type="Proteomes" id="UP000799772">
    <property type="component" value="Unassembled WGS sequence"/>
</dbReference>